<dbReference type="PROSITE" id="PS50043">
    <property type="entry name" value="HTH_LUXR_2"/>
    <property type="match status" value="1"/>
</dbReference>
<dbReference type="Pfam" id="PF00196">
    <property type="entry name" value="GerE"/>
    <property type="match status" value="1"/>
</dbReference>
<dbReference type="PANTHER" id="PTHR44688:SF16">
    <property type="entry name" value="DNA-BINDING TRANSCRIPTIONAL ACTIVATOR DEVR_DOSR"/>
    <property type="match status" value="1"/>
</dbReference>
<evidence type="ECO:0000256" key="3">
    <source>
        <dbReference type="ARBA" id="ARBA00023163"/>
    </source>
</evidence>
<dbReference type="EMBL" id="FNCN01000023">
    <property type="protein sequence ID" value="SDH80424.1"/>
    <property type="molecule type" value="Genomic_DNA"/>
</dbReference>
<dbReference type="InterPro" id="IPR036388">
    <property type="entry name" value="WH-like_DNA-bd_sf"/>
</dbReference>
<dbReference type="AlphaFoldDB" id="A0A1G8FE12"/>
<dbReference type="InterPro" id="IPR016032">
    <property type="entry name" value="Sig_transdc_resp-reg_C-effctor"/>
</dbReference>
<organism evidence="5 6">
    <name type="scientific">Sinosporangium album</name>
    <dbReference type="NCBI Taxonomy" id="504805"/>
    <lineage>
        <taxon>Bacteria</taxon>
        <taxon>Bacillati</taxon>
        <taxon>Actinomycetota</taxon>
        <taxon>Actinomycetes</taxon>
        <taxon>Streptosporangiales</taxon>
        <taxon>Streptosporangiaceae</taxon>
        <taxon>Sinosporangium</taxon>
    </lineage>
</organism>
<dbReference type="InterPro" id="IPR000792">
    <property type="entry name" value="Tscrpt_reg_LuxR_C"/>
</dbReference>
<dbReference type="SUPFAM" id="SSF46894">
    <property type="entry name" value="C-terminal effector domain of the bipartite response regulators"/>
    <property type="match status" value="1"/>
</dbReference>
<dbReference type="InterPro" id="IPR027417">
    <property type="entry name" value="P-loop_NTPase"/>
</dbReference>
<dbReference type="PANTHER" id="PTHR44688">
    <property type="entry name" value="DNA-BINDING TRANSCRIPTIONAL ACTIVATOR DEVR_DOSR"/>
    <property type="match status" value="1"/>
</dbReference>
<gene>
    <name evidence="5" type="ORF">SAMN05421505_12342</name>
</gene>
<dbReference type="Gene3D" id="1.10.10.10">
    <property type="entry name" value="Winged helix-like DNA-binding domain superfamily/Winged helix DNA-binding domain"/>
    <property type="match status" value="1"/>
</dbReference>
<dbReference type="PRINTS" id="PR00364">
    <property type="entry name" value="DISEASERSIST"/>
</dbReference>
<keyword evidence="6" id="KW-1185">Reference proteome</keyword>
<dbReference type="RefSeq" id="WP_218125956.1">
    <property type="nucleotide sequence ID" value="NZ_FNCN01000023.1"/>
</dbReference>
<dbReference type="SMART" id="SM00421">
    <property type="entry name" value="HTH_LUXR"/>
    <property type="match status" value="1"/>
</dbReference>
<evidence type="ECO:0000313" key="5">
    <source>
        <dbReference type="EMBL" id="SDH80424.1"/>
    </source>
</evidence>
<dbReference type="GO" id="GO:0006355">
    <property type="term" value="P:regulation of DNA-templated transcription"/>
    <property type="evidence" value="ECO:0007669"/>
    <property type="project" value="InterPro"/>
</dbReference>
<evidence type="ECO:0000259" key="4">
    <source>
        <dbReference type="PROSITE" id="PS50043"/>
    </source>
</evidence>
<evidence type="ECO:0000313" key="6">
    <source>
        <dbReference type="Proteomes" id="UP000198923"/>
    </source>
</evidence>
<dbReference type="Gene3D" id="3.40.50.300">
    <property type="entry name" value="P-loop containing nucleotide triphosphate hydrolases"/>
    <property type="match status" value="1"/>
</dbReference>
<dbReference type="CDD" id="cd06170">
    <property type="entry name" value="LuxR_C_like"/>
    <property type="match status" value="1"/>
</dbReference>
<feature type="domain" description="HTH luxR-type" evidence="4">
    <location>
        <begin position="292"/>
        <end position="357"/>
    </location>
</feature>
<dbReference type="GO" id="GO:0003677">
    <property type="term" value="F:DNA binding"/>
    <property type="evidence" value="ECO:0007669"/>
    <property type="project" value="UniProtKB-KW"/>
</dbReference>
<sequence>MESLPSTDLIPQMPRLIVRRERLYRRLDAAVEHPLTAIVGPAGSGKTTLVRAWLRDRATTSLPTVWTSMKSQADSEGDAARARFWELVADAVARAGAVPYGMANTVAAPAGAGGLERRRRLIEWLARLPGRLLLVVDDVDIRSHPLIGEDLALLARRAPRLRVIVLTRARLAAPGDMAEILAAELAFTRTEAAQLLQATDLPLDDGDLDVVMAHSRGWPVAVRLMAYELAATYHFHQLLRQGQQPPVRPACSRGDAGVSGAVRFRPVRAARDFRVLSDVVRRHWGDGCPPPRDGREGALSPRERVVLSHLRSLSTVDEIARDLYVSPNTLKTQLRSIYRKLGVSRRREAVTVAEQLGWFEPGPR</sequence>
<dbReference type="Proteomes" id="UP000198923">
    <property type="component" value="Unassembled WGS sequence"/>
</dbReference>
<proteinExistence type="predicted"/>
<dbReference type="SUPFAM" id="SSF52540">
    <property type="entry name" value="P-loop containing nucleoside triphosphate hydrolases"/>
    <property type="match status" value="1"/>
</dbReference>
<reference evidence="5 6" key="1">
    <citation type="submission" date="2016-10" db="EMBL/GenBank/DDBJ databases">
        <authorList>
            <person name="de Groot N.N."/>
        </authorList>
    </citation>
    <scope>NUCLEOTIDE SEQUENCE [LARGE SCALE GENOMIC DNA]</scope>
    <source>
        <strain evidence="5 6">CPCC 201354</strain>
    </source>
</reference>
<name>A0A1G8FE12_9ACTN</name>
<evidence type="ECO:0000256" key="2">
    <source>
        <dbReference type="ARBA" id="ARBA00023125"/>
    </source>
</evidence>
<evidence type="ECO:0000256" key="1">
    <source>
        <dbReference type="ARBA" id="ARBA00023015"/>
    </source>
</evidence>
<keyword evidence="1" id="KW-0805">Transcription regulation</keyword>
<accession>A0A1G8FE12</accession>
<dbReference type="InterPro" id="IPR041664">
    <property type="entry name" value="AAA_16"/>
</dbReference>
<dbReference type="Pfam" id="PF13191">
    <property type="entry name" value="AAA_16"/>
    <property type="match status" value="1"/>
</dbReference>
<keyword evidence="3" id="KW-0804">Transcription</keyword>
<keyword evidence="2" id="KW-0238">DNA-binding</keyword>
<protein>
    <submittedName>
        <fullName evidence="5">Regulatory protein, luxR family</fullName>
    </submittedName>
</protein>